<keyword evidence="4" id="KW-1185">Reference proteome</keyword>
<keyword evidence="1" id="KW-0732">Signal</keyword>
<feature type="domain" description="YqgU-like 6-bladed beta-propeller" evidence="2">
    <location>
        <begin position="84"/>
        <end position="349"/>
    </location>
</feature>
<protein>
    <recommendedName>
        <fullName evidence="2">YqgU-like 6-bladed beta-propeller domain-containing protein</fullName>
    </recommendedName>
</protein>
<comment type="caution">
    <text evidence="3">The sequence shown here is derived from an EMBL/GenBank/DDBJ whole genome shotgun (WGS) entry which is preliminary data.</text>
</comment>
<dbReference type="EMBL" id="JBHLTP010000003">
    <property type="protein sequence ID" value="MFC0522618.1"/>
    <property type="molecule type" value="Genomic_DNA"/>
</dbReference>
<evidence type="ECO:0000313" key="3">
    <source>
        <dbReference type="EMBL" id="MFC0522618.1"/>
    </source>
</evidence>
<evidence type="ECO:0000256" key="1">
    <source>
        <dbReference type="SAM" id="SignalP"/>
    </source>
</evidence>
<feature type="chain" id="PRO_5046279505" description="YqgU-like 6-bladed beta-propeller domain-containing protein" evidence="1">
    <location>
        <begin position="23"/>
        <end position="371"/>
    </location>
</feature>
<dbReference type="Pfam" id="PF21101">
    <property type="entry name" value="YqgU"/>
    <property type="match status" value="1"/>
</dbReference>
<dbReference type="InterPro" id="IPR048421">
    <property type="entry name" value="YqgU_beta-prop"/>
</dbReference>
<dbReference type="PROSITE" id="PS51257">
    <property type="entry name" value="PROKAR_LIPOPROTEIN"/>
    <property type="match status" value="1"/>
</dbReference>
<gene>
    <name evidence="3" type="ORF">ACFFGV_03325</name>
</gene>
<organism evidence="3 4">
    <name type="scientific">Pontibacillus salicampi</name>
    <dbReference type="NCBI Taxonomy" id="1449801"/>
    <lineage>
        <taxon>Bacteria</taxon>
        <taxon>Bacillati</taxon>
        <taxon>Bacillota</taxon>
        <taxon>Bacilli</taxon>
        <taxon>Bacillales</taxon>
        <taxon>Bacillaceae</taxon>
        <taxon>Pontibacillus</taxon>
    </lineage>
</organism>
<accession>A0ABV6LJV2</accession>
<reference evidence="3 4" key="1">
    <citation type="submission" date="2024-09" db="EMBL/GenBank/DDBJ databases">
        <authorList>
            <person name="Sun Q."/>
            <person name="Mori K."/>
        </authorList>
    </citation>
    <scope>NUCLEOTIDE SEQUENCE [LARGE SCALE GENOMIC DNA]</scope>
    <source>
        <strain evidence="3 4">NCAIM B.02529</strain>
    </source>
</reference>
<name>A0ABV6LJV2_9BACI</name>
<dbReference type="RefSeq" id="WP_377345139.1">
    <property type="nucleotide sequence ID" value="NZ_JBHLTP010000003.1"/>
</dbReference>
<dbReference type="Proteomes" id="UP001589836">
    <property type="component" value="Unassembled WGS sequence"/>
</dbReference>
<evidence type="ECO:0000313" key="4">
    <source>
        <dbReference type="Proteomes" id="UP001589836"/>
    </source>
</evidence>
<dbReference type="SUPFAM" id="SSF69304">
    <property type="entry name" value="Tricorn protease N-terminal domain"/>
    <property type="match status" value="1"/>
</dbReference>
<proteinExistence type="predicted"/>
<sequence length="371" mass="42370">MKKATMLLLFLWLLAGCQTVIHQGDNVEQKTMSIIHKELSPSFLTQKIQHIPYGRVASVHGFIGDDTIVYSSIRERWHVKTMSLETGEITSIYQTENPIVTVRPDPHFMYTFMEEKTPNGGSLITIVNNDGKVIHQQSIQALETDWNWNSFQKGSGVLTAYLEEGASSVTNIHIQEDEVIDSPLPVHAYNKWMNEHQLISFNWGKGLNLVADLELYDTLTGTTTTFERDVLAFEAQKAYYMIVRPEGENDKGTLHFQFWDKQTSEIVASFSIPMLQTHSGHYWLPSYDWNPDTNHFYTFAPKRSASVLEYNEPYELIQFSIDRNREEVIVTDTTHTPIVCSTNNLCLVGERGTKVLHVPSGVIQHVEEGER</sequence>
<feature type="signal peptide" evidence="1">
    <location>
        <begin position="1"/>
        <end position="22"/>
    </location>
</feature>
<evidence type="ECO:0000259" key="2">
    <source>
        <dbReference type="Pfam" id="PF21101"/>
    </source>
</evidence>